<dbReference type="EMBL" id="BAABCJ010000001">
    <property type="protein sequence ID" value="GAA3695754.1"/>
    <property type="molecule type" value="Genomic_DNA"/>
</dbReference>
<feature type="compositionally biased region" description="Polar residues" evidence="1">
    <location>
        <begin position="1"/>
        <end position="11"/>
    </location>
</feature>
<reference evidence="4" key="1">
    <citation type="journal article" date="2019" name="Int. J. Syst. Evol. Microbiol.">
        <title>The Global Catalogue of Microorganisms (GCM) 10K type strain sequencing project: providing services to taxonomists for standard genome sequencing and annotation.</title>
        <authorList>
            <consortium name="The Broad Institute Genomics Platform"/>
            <consortium name="The Broad Institute Genome Sequencing Center for Infectious Disease"/>
            <person name="Wu L."/>
            <person name="Ma J."/>
        </authorList>
    </citation>
    <scope>NUCLEOTIDE SEQUENCE [LARGE SCALE GENOMIC DNA]</scope>
    <source>
        <strain evidence="4">JCM 16961</strain>
    </source>
</reference>
<name>A0ABP7CWH4_9MICC</name>
<dbReference type="InterPro" id="IPR046550">
    <property type="entry name" value="DUF6704"/>
</dbReference>
<dbReference type="NCBIfam" id="NF041681">
    <property type="entry name" value="HGxxPAAW"/>
    <property type="match status" value="1"/>
</dbReference>
<evidence type="ECO:0000313" key="4">
    <source>
        <dbReference type="Proteomes" id="UP001501536"/>
    </source>
</evidence>
<evidence type="ECO:0000313" key="3">
    <source>
        <dbReference type="EMBL" id="GAA3695754.1"/>
    </source>
</evidence>
<keyword evidence="2" id="KW-1133">Transmembrane helix</keyword>
<dbReference type="RefSeq" id="WP_344879657.1">
    <property type="nucleotide sequence ID" value="NZ_BAABCJ010000001.1"/>
</dbReference>
<evidence type="ECO:0000256" key="2">
    <source>
        <dbReference type="SAM" id="Phobius"/>
    </source>
</evidence>
<keyword evidence="4" id="KW-1185">Reference proteome</keyword>
<dbReference type="Pfam" id="PF20447">
    <property type="entry name" value="DUF6704"/>
    <property type="match status" value="1"/>
</dbReference>
<feature type="transmembrane region" description="Helical" evidence="2">
    <location>
        <begin position="53"/>
        <end position="71"/>
    </location>
</feature>
<feature type="transmembrane region" description="Helical" evidence="2">
    <location>
        <begin position="26"/>
        <end position="47"/>
    </location>
</feature>
<proteinExistence type="predicted"/>
<protein>
    <submittedName>
        <fullName evidence="3">Uncharacterized protein</fullName>
    </submittedName>
</protein>
<keyword evidence="2" id="KW-0472">Membrane</keyword>
<organism evidence="3 4">
    <name type="scientific">Zhihengliuella alba</name>
    <dbReference type="NCBI Taxonomy" id="547018"/>
    <lineage>
        <taxon>Bacteria</taxon>
        <taxon>Bacillati</taxon>
        <taxon>Actinomycetota</taxon>
        <taxon>Actinomycetes</taxon>
        <taxon>Micrococcales</taxon>
        <taxon>Micrococcaceae</taxon>
        <taxon>Zhihengliuella</taxon>
    </lineage>
</organism>
<comment type="caution">
    <text evidence="3">The sequence shown here is derived from an EMBL/GenBank/DDBJ whole genome shotgun (WGS) entry which is preliminary data.</text>
</comment>
<dbReference type="Proteomes" id="UP001501536">
    <property type="component" value="Unassembled WGS sequence"/>
</dbReference>
<sequence>MANAVKSSTNAVDPMHSEQPGHGNSVAAWTMVAVMLVGVGIGCVGYGLASVTVVIVGLAVVAVGLIAGWVLKKAGFGVGGHKSKSGH</sequence>
<feature type="region of interest" description="Disordered" evidence="1">
    <location>
        <begin position="1"/>
        <end position="22"/>
    </location>
</feature>
<evidence type="ECO:0000256" key="1">
    <source>
        <dbReference type="SAM" id="MobiDB-lite"/>
    </source>
</evidence>
<gene>
    <name evidence="3" type="ORF">GCM10022377_05700</name>
</gene>
<keyword evidence="2" id="KW-0812">Transmembrane</keyword>
<accession>A0ABP7CWH4</accession>